<dbReference type="InterPro" id="IPR000172">
    <property type="entry name" value="GMC_OxRdtase_N"/>
</dbReference>
<sequence>MSDTGEWLSQERLAGLRAICDTVVPSIQRDDDPHGFWALASTDVGADQALIAMLGGMPAPDRDGLLGLVDGLVAQGIVTASPISRETLLSRTALLGPMAAVGVNALTGLIRLLTYAVPDAAGQNPFWRQFGYPGPNTAPSQDPKPIAPLVPEDGATIEADVVVVGSGSGGGVIAGVLATQGLKVVVLEAGGYFDESDFNQLELWGYQNLYWRGGPTSSADLNISLMAGAALGGGSTVNWTNCLRTRPWVRAEWTREHGLEGVNGPEFDGHLDAISGRIEVNGECSELNGPNQRIVDGAEALGWSVESIERNADRRTYTPDNAGSMGFGDISGSKLGTMKTYLQDAFDAGADIIVRCHADTVLVEDGRAAGVAASCLDPATGATTRVTVRAPKVVVAAGSLESPALLLRSGIGGPAVGHHLRLHPCTAVSAVYADEQKAWWGAPMTAAIDEFDHPENGYGFLIEAPHYSIGTSAALLPFTTAQEHKAAMSLMRDTSSTISLTRDHGHGRVTIDADGEAVVTYAVTDPVDIENIYRGVEVQVRMHHAAGALRISGLAAGLPTWRWGDDLEDFIGALRQIPITYGGWSLFSAHQMGSCRMGADPQISVADPRGELHDTPGVWIGDASAFPTSSGTNPMISTMALAHRTAEAIASSVRPGA</sequence>
<proteinExistence type="inferred from homology"/>
<dbReference type="Pfam" id="PF00732">
    <property type="entry name" value="GMC_oxred_N"/>
    <property type="match status" value="1"/>
</dbReference>
<keyword evidence="4" id="KW-0560">Oxidoreductase</keyword>
<dbReference type="InterPro" id="IPR036188">
    <property type="entry name" value="FAD/NAD-bd_sf"/>
</dbReference>
<keyword evidence="2" id="KW-0285">Flavoprotein</keyword>
<dbReference type="PANTHER" id="PTHR46056:SF12">
    <property type="entry name" value="LONG-CHAIN-ALCOHOL OXIDASE"/>
    <property type="match status" value="1"/>
</dbReference>
<keyword evidence="7" id="KW-1185">Reference proteome</keyword>
<comment type="similarity">
    <text evidence="1">Belongs to the GMC oxidoreductase family.</text>
</comment>
<dbReference type="GO" id="GO:0050660">
    <property type="term" value="F:flavin adenine dinucleotide binding"/>
    <property type="evidence" value="ECO:0007669"/>
    <property type="project" value="InterPro"/>
</dbReference>
<dbReference type="Pfam" id="PF05199">
    <property type="entry name" value="GMC_oxred_C"/>
    <property type="match status" value="1"/>
</dbReference>
<dbReference type="Gene3D" id="3.50.50.60">
    <property type="entry name" value="FAD/NAD(P)-binding domain"/>
    <property type="match status" value="2"/>
</dbReference>
<evidence type="ECO:0000313" key="6">
    <source>
        <dbReference type="EMBL" id="CCH79163.1"/>
    </source>
</evidence>
<dbReference type="Proteomes" id="UP000035721">
    <property type="component" value="Unassembled WGS sequence"/>
</dbReference>
<dbReference type="RefSeq" id="WP_048555723.1">
    <property type="nucleotide sequence ID" value="NZ_HF570958.1"/>
</dbReference>
<dbReference type="SUPFAM" id="SSF51905">
    <property type="entry name" value="FAD/NAD(P)-binding domain"/>
    <property type="match status" value="1"/>
</dbReference>
<evidence type="ECO:0000256" key="4">
    <source>
        <dbReference type="ARBA" id="ARBA00023002"/>
    </source>
</evidence>
<dbReference type="GO" id="GO:0046577">
    <property type="term" value="F:long-chain-alcohol oxidase activity"/>
    <property type="evidence" value="ECO:0007669"/>
    <property type="project" value="UniProtKB-EC"/>
</dbReference>
<dbReference type="PROSITE" id="PS00624">
    <property type="entry name" value="GMC_OXRED_2"/>
    <property type="match status" value="1"/>
</dbReference>
<dbReference type="GO" id="GO:0016020">
    <property type="term" value="C:membrane"/>
    <property type="evidence" value="ECO:0007669"/>
    <property type="project" value="UniProtKB-SubCell"/>
</dbReference>
<evidence type="ECO:0000256" key="3">
    <source>
        <dbReference type="ARBA" id="ARBA00022827"/>
    </source>
</evidence>
<accession>A0A077LZ47</accession>
<evidence type="ECO:0000313" key="7">
    <source>
        <dbReference type="Proteomes" id="UP000035721"/>
    </source>
</evidence>
<dbReference type="InterPro" id="IPR007867">
    <property type="entry name" value="GMC_OxRtase_C"/>
</dbReference>
<evidence type="ECO:0000256" key="2">
    <source>
        <dbReference type="ARBA" id="ARBA00022630"/>
    </source>
</evidence>
<dbReference type="PANTHER" id="PTHR46056">
    <property type="entry name" value="LONG-CHAIN-ALCOHOL OXIDASE"/>
    <property type="match status" value="1"/>
</dbReference>
<dbReference type="OrthoDB" id="9798604at2"/>
<reference evidence="6 7" key="1">
    <citation type="journal article" date="2013" name="ISME J.">
        <title>A metabolic model for members of the genus Tetrasphaera involved in enhanced biological phosphorus removal.</title>
        <authorList>
            <person name="Kristiansen R."/>
            <person name="Nguyen H.T.T."/>
            <person name="Saunders A.M."/>
            <person name="Nielsen J.L."/>
            <person name="Wimmer R."/>
            <person name="Le V.Q."/>
            <person name="McIlroy S.J."/>
            <person name="Petrovski S."/>
            <person name="Seviour R.J."/>
            <person name="Calteau A."/>
            <person name="Nielsen K.L."/>
            <person name="Nielsen P.H."/>
        </authorList>
    </citation>
    <scope>NUCLEOTIDE SEQUENCE [LARGE SCALE GENOMIC DNA]</scope>
    <source>
        <strain evidence="6 7">T1-X7</strain>
    </source>
</reference>
<keyword evidence="3" id="KW-0274">FAD</keyword>
<evidence type="ECO:0000259" key="5">
    <source>
        <dbReference type="PROSITE" id="PS00624"/>
    </source>
</evidence>
<gene>
    <name evidence="6" type="ORF">BN12_4030038</name>
</gene>
<name>A0A077LZ47_9MICO</name>
<dbReference type="STRING" id="1194083.BN12_4030038"/>
<protein>
    <submittedName>
        <fullName evidence="6">Oxidoreductase GMC-type</fullName>
    </submittedName>
</protein>
<dbReference type="AlphaFoldDB" id="A0A077LZ47"/>
<feature type="domain" description="Glucose-methanol-choline oxidoreductase N-terminal" evidence="5">
    <location>
        <begin position="398"/>
        <end position="412"/>
    </location>
</feature>
<evidence type="ECO:0000256" key="1">
    <source>
        <dbReference type="ARBA" id="ARBA00010790"/>
    </source>
</evidence>
<dbReference type="EMBL" id="CAJB01000339">
    <property type="protein sequence ID" value="CCH79163.1"/>
    <property type="molecule type" value="Genomic_DNA"/>
</dbReference>
<organism evidence="6 7">
    <name type="scientific">Nostocoides japonicum T1-X7</name>
    <dbReference type="NCBI Taxonomy" id="1194083"/>
    <lineage>
        <taxon>Bacteria</taxon>
        <taxon>Bacillati</taxon>
        <taxon>Actinomycetota</taxon>
        <taxon>Actinomycetes</taxon>
        <taxon>Micrococcales</taxon>
        <taxon>Intrasporangiaceae</taxon>
        <taxon>Nostocoides</taxon>
    </lineage>
</organism>
<comment type="caution">
    <text evidence="6">The sequence shown here is derived from an EMBL/GenBank/DDBJ whole genome shotgun (WGS) entry which is preliminary data.</text>
</comment>